<dbReference type="STRING" id="1903181.BTN85_0718"/>
<keyword evidence="8" id="KW-1185">Reference proteome</keyword>
<evidence type="ECO:0000313" key="8">
    <source>
        <dbReference type="Proteomes" id="UP000185744"/>
    </source>
</evidence>
<reference evidence="7" key="1">
    <citation type="submission" date="2016-12" db="EMBL/GenBank/DDBJ databases">
        <title>Discovery of methanogenic haloarchaea.</title>
        <authorList>
            <person name="Sorokin D.Y."/>
            <person name="Makarova K.S."/>
            <person name="Abbas B."/>
            <person name="Ferrer M."/>
            <person name="Golyshin P.N."/>
        </authorList>
    </citation>
    <scope>NUCLEOTIDE SEQUENCE [LARGE SCALE GENOMIC DNA]</scope>
    <source>
        <strain evidence="7">HMET1</strain>
    </source>
</reference>
<dbReference type="PROSITE" id="PS00362">
    <property type="entry name" value="RIBOSOMAL_S15"/>
    <property type="match status" value="1"/>
</dbReference>
<dbReference type="InterPro" id="IPR009068">
    <property type="entry name" value="uS15_NS1_RNA-bd_sf"/>
</dbReference>
<sequence length="139" mass="16124">MATTNEGSKPEWVDMEPEEIEDLVVELKEEGYSSSEIGMKLRDQYAIPDVREITGKKVSEILEEKDKAPTVPEDLRNLIEKAQDLREHMNKNPNDTSSKRGLQVTESKIRNLADYYKREGKLPEDWKYRPEEAELLLSE</sequence>
<organism evidence="7 8">
    <name type="scientific">Methanohalarchaeum thermophilum</name>
    <dbReference type="NCBI Taxonomy" id="1903181"/>
    <lineage>
        <taxon>Archaea</taxon>
        <taxon>Methanobacteriati</taxon>
        <taxon>Methanobacteriota</taxon>
        <taxon>Methanonatronarchaeia</taxon>
        <taxon>Methanonatronarchaeales</taxon>
        <taxon>Methanonatronarchaeaceae</taxon>
        <taxon>Candidatus Methanohalarchaeum</taxon>
    </lineage>
</organism>
<proteinExistence type="inferred from homology"/>
<protein>
    <recommendedName>
        <fullName evidence="4">Small ribosomal subunit protein uS15</fullName>
    </recommendedName>
</protein>
<dbReference type="SMART" id="SM01387">
    <property type="entry name" value="Ribosomal_S15"/>
    <property type="match status" value="1"/>
</dbReference>
<dbReference type="GO" id="GO:0003735">
    <property type="term" value="F:structural constituent of ribosome"/>
    <property type="evidence" value="ECO:0007669"/>
    <property type="project" value="InterPro"/>
</dbReference>
<dbReference type="GO" id="GO:0022627">
    <property type="term" value="C:cytosolic small ribosomal subunit"/>
    <property type="evidence" value="ECO:0007669"/>
    <property type="project" value="TreeGrafter"/>
</dbReference>
<comment type="subunit">
    <text evidence="4">Part of the 30S ribosomal subunit.</text>
</comment>
<dbReference type="FunFam" id="1.10.287.10:FF:000003">
    <property type="entry name" value="40S ribosomal protein S13"/>
    <property type="match status" value="1"/>
</dbReference>
<keyword evidence="2 4" id="KW-0689">Ribosomal protein</keyword>
<dbReference type="SUPFAM" id="SSF47060">
    <property type="entry name" value="S15/NS1 RNA-binding domain"/>
    <property type="match status" value="1"/>
</dbReference>
<gene>
    <name evidence="4" type="primary">rps15</name>
    <name evidence="7" type="ORF">BTN85_0718</name>
</gene>
<evidence type="ECO:0000259" key="6">
    <source>
        <dbReference type="SMART" id="SM01386"/>
    </source>
</evidence>
<dbReference type="FunCoup" id="A0A1Q6DV31">
    <property type="interactions" value="150"/>
</dbReference>
<dbReference type="PANTHER" id="PTHR11885:SF6">
    <property type="entry name" value="SMALL RIBOSOMAL SUBUNIT PROTEIN US15"/>
    <property type="match status" value="1"/>
</dbReference>
<evidence type="ECO:0000313" key="7">
    <source>
        <dbReference type="EMBL" id="OKY78231.1"/>
    </source>
</evidence>
<dbReference type="AlphaFoldDB" id="A0A1Q6DV31"/>
<evidence type="ECO:0000256" key="2">
    <source>
        <dbReference type="ARBA" id="ARBA00022980"/>
    </source>
</evidence>
<dbReference type="SMART" id="SM01386">
    <property type="entry name" value="Ribosomal_S13_N"/>
    <property type="match status" value="1"/>
</dbReference>
<dbReference type="Gene3D" id="1.10.287.10">
    <property type="entry name" value="S15/NS1, RNA-binding"/>
    <property type="match status" value="1"/>
</dbReference>
<dbReference type="HAMAP" id="MF_01343_A">
    <property type="entry name" value="Ribosomal_uS15_A"/>
    <property type="match status" value="1"/>
</dbReference>
<dbReference type="Gene3D" id="4.10.860.130">
    <property type="match status" value="1"/>
</dbReference>
<dbReference type="GO" id="GO:0070181">
    <property type="term" value="F:small ribosomal subunit rRNA binding"/>
    <property type="evidence" value="ECO:0007669"/>
    <property type="project" value="TreeGrafter"/>
</dbReference>
<dbReference type="Pfam" id="PF00312">
    <property type="entry name" value="Ribosomal_S15"/>
    <property type="match status" value="1"/>
</dbReference>
<name>A0A1Q6DV31_METT1</name>
<dbReference type="GO" id="GO:0006412">
    <property type="term" value="P:translation"/>
    <property type="evidence" value="ECO:0007669"/>
    <property type="project" value="UniProtKB-UniRule"/>
</dbReference>
<evidence type="ECO:0000256" key="4">
    <source>
        <dbReference type="HAMAP-Rule" id="MF_01343"/>
    </source>
</evidence>
<dbReference type="CDD" id="cd00353">
    <property type="entry name" value="Ribosomal_S15p_S13e"/>
    <property type="match status" value="1"/>
</dbReference>
<dbReference type="InterPro" id="IPR023029">
    <property type="entry name" value="Ribosomal_uS15_arc_euk"/>
</dbReference>
<dbReference type="InterPro" id="IPR000589">
    <property type="entry name" value="Ribosomal_uS15"/>
</dbReference>
<feature type="domain" description="Small ribosomal subunit protein uS15 N-terminal" evidence="6">
    <location>
        <begin position="1"/>
        <end position="47"/>
    </location>
</feature>
<keyword evidence="3 4" id="KW-0687">Ribonucleoprotein</keyword>
<dbReference type="EMBL" id="MSDW01000001">
    <property type="protein sequence ID" value="OKY78231.1"/>
    <property type="molecule type" value="Genomic_DNA"/>
</dbReference>
<evidence type="ECO:0000256" key="1">
    <source>
        <dbReference type="ARBA" id="ARBA00008434"/>
    </source>
</evidence>
<dbReference type="InterPro" id="IPR012606">
    <property type="entry name" value="Ribosomal_uS15_N"/>
</dbReference>
<evidence type="ECO:0000256" key="3">
    <source>
        <dbReference type="ARBA" id="ARBA00023274"/>
    </source>
</evidence>
<dbReference type="InParanoid" id="A0A1Q6DV31"/>
<dbReference type="Pfam" id="PF08069">
    <property type="entry name" value="Ribosomal_S13_N"/>
    <property type="match status" value="1"/>
</dbReference>
<dbReference type="Proteomes" id="UP000185744">
    <property type="component" value="Unassembled WGS sequence"/>
</dbReference>
<evidence type="ECO:0000256" key="5">
    <source>
        <dbReference type="RuleBase" id="RU003919"/>
    </source>
</evidence>
<dbReference type="NCBIfam" id="NF006331">
    <property type="entry name" value="PRK08561.1"/>
    <property type="match status" value="1"/>
</dbReference>
<accession>A0A1Q6DV31</accession>
<dbReference type="PANTHER" id="PTHR11885">
    <property type="entry name" value="RIBOSOMAL PROTEIN S15P/S13E"/>
    <property type="match status" value="1"/>
</dbReference>
<comment type="caution">
    <text evidence="7">The sequence shown here is derived from an EMBL/GenBank/DDBJ whole genome shotgun (WGS) entry which is preliminary data.</text>
</comment>
<comment type="similarity">
    <text evidence="1 4 5">Belongs to the universal ribosomal protein uS15 family.</text>
</comment>